<accession>A0A0Q3IB22</accession>
<evidence type="ECO:0000259" key="2">
    <source>
        <dbReference type="SMART" id="SM00943"/>
    </source>
</evidence>
<dbReference type="Pfam" id="PF09250">
    <property type="entry name" value="Prim-Pol"/>
    <property type="match status" value="1"/>
</dbReference>
<evidence type="ECO:0000313" key="3">
    <source>
        <dbReference type="EMBL" id="KQK32136.1"/>
    </source>
</evidence>
<proteinExistence type="predicted"/>
<dbReference type="Gene3D" id="3.40.50.300">
    <property type="entry name" value="P-loop containing nucleotide triphosphate hydrolases"/>
    <property type="match status" value="1"/>
</dbReference>
<dbReference type="SMART" id="SM00943">
    <property type="entry name" value="Prim-Pol"/>
    <property type="match status" value="1"/>
</dbReference>
<dbReference type="InterPro" id="IPR015330">
    <property type="entry name" value="DNA_primase/pol_bifunc_N"/>
</dbReference>
<dbReference type="SUPFAM" id="SSF56747">
    <property type="entry name" value="Prim-pol domain"/>
    <property type="match status" value="1"/>
</dbReference>
<feature type="domain" description="DNA primase/polymerase bifunctional N-terminal" evidence="2">
    <location>
        <begin position="1"/>
        <end position="123"/>
    </location>
</feature>
<gene>
    <name evidence="3" type="ORF">ARD30_07700</name>
</gene>
<keyword evidence="4" id="KW-1185">Reference proteome</keyword>
<dbReference type="InterPro" id="IPR027417">
    <property type="entry name" value="P-loop_NTPase"/>
</dbReference>
<dbReference type="AlphaFoldDB" id="A0A0Q3IB22"/>
<organism evidence="3 4">
    <name type="scientific">Bosea thiooxidans</name>
    <dbReference type="NCBI Taxonomy" id="53254"/>
    <lineage>
        <taxon>Bacteria</taxon>
        <taxon>Pseudomonadati</taxon>
        <taxon>Pseudomonadota</taxon>
        <taxon>Alphaproteobacteria</taxon>
        <taxon>Hyphomicrobiales</taxon>
        <taxon>Boseaceae</taxon>
        <taxon>Bosea</taxon>
    </lineage>
</organism>
<protein>
    <recommendedName>
        <fullName evidence="2">DNA primase/polymerase bifunctional N-terminal domain-containing protein</fullName>
    </recommendedName>
</protein>
<dbReference type="Pfam" id="PF13481">
    <property type="entry name" value="AAA_25"/>
    <property type="match status" value="1"/>
</dbReference>
<comment type="caution">
    <text evidence="3">The sequence shown here is derived from an EMBL/GenBank/DDBJ whole genome shotgun (WGS) entry which is preliminary data.</text>
</comment>
<dbReference type="SUPFAM" id="SSF52540">
    <property type="entry name" value="P-loop containing nucleoside triphosphate hydrolases"/>
    <property type="match status" value="1"/>
</dbReference>
<dbReference type="EMBL" id="LMAR01000006">
    <property type="protein sequence ID" value="KQK32136.1"/>
    <property type="molecule type" value="Genomic_DNA"/>
</dbReference>
<name>A0A0Q3IB22_9HYPH</name>
<feature type="region of interest" description="Disordered" evidence="1">
    <location>
        <begin position="248"/>
        <end position="267"/>
    </location>
</feature>
<dbReference type="Proteomes" id="UP000051562">
    <property type="component" value="Unassembled WGS sequence"/>
</dbReference>
<dbReference type="CDD" id="cd04859">
    <property type="entry name" value="Prim_Pol"/>
    <property type="match status" value="1"/>
</dbReference>
<evidence type="ECO:0000256" key="1">
    <source>
        <dbReference type="SAM" id="MobiDB-lite"/>
    </source>
</evidence>
<sequence length="646" mass="69921">MWTEALSDEPIDYNIGIATGNGLFVIDVDDKGGKSGSRSLRNLEQSIGALPVTLTAGTPSGGWHIYLRADPKAWIPNSVGKLGEGLDIRGDGGYVVAPGSVIDDRSYTIEVDVDVADSFEEWTDLVSAPRPAERIAAPTIDLDLPEAVTAATKWLQRHAELAIEGAGGDATTIRVANRVLDHGISVDQGLDLMLDHWNDRCSPPWDADELRRKVENAERYRQSPVGAGSAELEFDDVSDEVGKADTLAQTEGHSPANEFPRATPADLSNPQEISKRHWIVEGLLFSTFLTGVIAPGGTGKTNFALALLLSIVTGRSEISGVPIKERTRAWYWNQEDDKDELRRRLAATAQLHRVAADDLLLDGTPALFLDSGVDQPLVLVSRGPGGKLAPTLAVDAVIQRIRINQIGVWIIDPLVEFHEADENNNPEMALVWRTVRRVAVEANCAVMVVAHTRKPLGASAEGHTGDVNSLRGAGAQGGVMRLAVTLSTMTAKEAAALKVPAGQKGRFVKVEGAKHNLTAKDAAPVWFENVGVVIANGEEVGAMRPAQFGLIAKARPPLGDRAEALLAAFWSALRKKRAFETYLSTEEWEAEAWPIWAEAGSSASKVRENIRKCRSSLEEKGVVKKEKRNQWVAIYPEGPEEPEVES</sequence>
<reference evidence="3 4" key="1">
    <citation type="submission" date="2015-10" db="EMBL/GenBank/DDBJ databases">
        <title>Draft genome of Bosea thiooxidans.</title>
        <authorList>
            <person name="Wang X."/>
        </authorList>
    </citation>
    <scope>NUCLEOTIDE SEQUENCE [LARGE SCALE GENOMIC DNA]</scope>
    <source>
        <strain evidence="3 4">CGMCC 9174</strain>
    </source>
</reference>
<evidence type="ECO:0000313" key="4">
    <source>
        <dbReference type="Proteomes" id="UP000051562"/>
    </source>
</evidence>